<dbReference type="SMART" id="SM01032">
    <property type="entry name" value="BHD_3"/>
    <property type="match status" value="1"/>
</dbReference>
<evidence type="ECO:0000259" key="10">
    <source>
        <dbReference type="SMART" id="SM01032"/>
    </source>
</evidence>
<proteinExistence type="inferred from homology"/>
<feature type="domain" description="Rad4 beta-hairpin" evidence="9">
    <location>
        <begin position="490"/>
        <end position="534"/>
    </location>
</feature>
<name>A0A9W4TXD4_9ASCO</name>
<evidence type="ECO:0000256" key="2">
    <source>
        <dbReference type="ARBA" id="ARBA00009525"/>
    </source>
</evidence>
<dbReference type="InterPro" id="IPR004583">
    <property type="entry name" value="DNA_repair_Rad4"/>
</dbReference>
<organism evidence="11 12">
    <name type="scientific">Candida verbasci</name>
    <dbReference type="NCBI Taxonomy" id="1227364"/>
    <lineage>
        <taxon>Eukaryota</taxon>
        <taxon>Fungi</taxon>
        <taxon>Dikarya</taxon>
        <taxon>Ascomycota</taxon>
        <taxon>Saccharomycotina</taxon>
        <taxon>Pichiomycetes</taxon>
        <taxon>Debaryomycetaceae</taxon>
        <taxon>Candida/Lodderomyces clade</taxon>
        <taxon>Candida</taxon>
    </lineage>
</organism>
<keyword evidence="5" id="KW-0539">Nucleus</keyword>
<dbReference type="Gene3D" id="3.30.70.2460">
    <property type="entry name" value="Rad4, beta-hairpin domain BHD3"/>
    <property type="match status" value="1"/>
</dbReference>
<dbReference type="Pfam" id="PF10403">
    <property type="entry name" value="BHD_1"/>
    <property type="match status" value="1"/>
</dbReference>
<accession>A0A9W4TXD4</accession>
<dbReference type="GO" id="GO:0071942">
    <property type="term" value="C:XPC complex"/>
    <property type="evidence" value="ECO:0007669"/>
    <property type="project" value="TreeGrafter"/>
</dbReference>
<keyword evidence="4" id="KW-0234">DNA repair</keyword>
<dbReference type="GO" id="GO:0000111">
    <property type="term" value="C:nucleotide-excision repair factor 2 complex"/>
    <property type="evidence" value="ECO:0007669"/>
    <property type="project" value="TreeGrafter"/>
</dbReference>
<dbReference type="InterPro" id="IPR038765">
    <property type="entry name" value="Papain-like_cys_pep_sf"/>
</dbReference>
<keyword evidence="3" id="KW-0227">DNA damage</keyword>
<sequence length="765" mass="89207">MNNDIQNIHYRQLLRQADKHDNNQNIRKKRKLKKNVELPPENDIINLDSSSDNDVKLENVETQDIDSDSDEFEDVSLDYHDDKSDGDSDAFEDVDLDVNFQFDQKNKSPPPLKNDSITIQFKKQEPQTKKVNLISSEERSRRVLMHKMYLIFMLIHGTIRNKWCNDKDLGKTLVKSCVTQQITGLLKGDDKTDVINSRRLLDGLKKLMTIYSAKFKVNSVGLIKKSWSELNAIQKDDAIVNRKTFKKLITNFRGSRDIGAQGFVLLLRGLGLNARLILSMQPPDYTILAAKTEKKQGENVVKAKKFNESNFPIFWVEVWDKFLKRWISVDPIVMQIIEICPKRRRCSFEPPTSDERNQLLYVIGYDKYGRVRDVTRRYSLNYNAKTIRKRIEFKSNEEKEWYERIVKTCNYKKTNSISDIFELKEFNERDLNEGMPNNIQSFKNHPLYVLETQINANEIIHPHDDSAKCGTFKSRNKIINVYKRSNVYKVRSAKAWYLKGRTLKMGQQPMKTMVKGEEEVRLYAEFQTQMYIPPPIKDGIVPKNQYGNIDLYFKTMLPENGVFIEATPEISMKLLTQAANILNIDYAKAIVAFDFGRKRSVNVREGGIVIFNEYKEAIELVMEQLLNEIEEAKRILMENSALNNWKYFLLKLRLENRLNKFHGTIEDKIQPDESDHEEIKRDSGDEQGGFIVSDNEDQGNNNVDEDEDGGFLINDTESIEVPDRKAKENKKYYDSEEDNNDDYDGSSEEVTYSQDEDMEFEYESE</sequence>
<dbReference type="PANTHER" id="PTHR12135">
    <property type="entry name" value="DNA REPAIR PROTEIN XP-C / RAD4"/>
    <property type="match status" value="1"/>
</dbReference>
<comment type="subcellular location">
    <subcellularLocation>
        <location evidence="1">Nucleus</location>
    </subcellularLocation>
</comment>
<comment type="similarity">
    <text evidence="2">Belongs to the XPC family.</text>
</comment>
<dbReference type="GO" id="GO:0006298">
    <property type="term" value="P:mismatch repair"/>
    <property type="evidence" value="ECO:0007669"/>
    <property type="project" value="TreeGrafter"/>
</dbReference>
<protein>
    <recommendedName>
        <fullName evidence="13">DNA repair protein RAD4</fullName>
    </recommendedName>
</protein>
<dbReference type="InterPro" id="IPR042488">
    <property type="entry name" value="Rad4_BHD3_sf"/>
</dbReference>
<feature type="domain" description="Rad4 beta-hairpin" evidence="10">
    <location>
        <begin position="541"/>
        <end position="622"/>
    </location>
</feature>
<evidence type="ECO:0000259" key="8">
    <source>
        <dbReference type="SMART" id="SM01030"/>
    </source>
</evidence>
<evidence type="ECO:0000256" key="7">
    <source>
        <dbReference type="SAM" id="MobiDB-lite"/>
    </source>
</evidence>
<dbReference type="SUPFAM" id="SSF54001">
    <property type="entry name" value="Cysteine proteinases"/>
    <property type="match status" value="1"/>
</dbReference>
<dbReference type="InterPro" id="IPR018325">
    <property type="entry name" value="Rad4/PNGase_transGLS-fold"/>
</dbReference>
<dbReference type="AlphaFoldDB" id="A0A9W4TXD4"/>
<evidence type="ECO:0000256" key="3">
    <source>
        <dbReference type="ARBA" id="ARBA00022763"/>
    </source>
</evidence>
<dbReference type="Proteomes" id="UP001152885">
    <property type="component" value="Unassembled WGS sequence"/>
</dbReference>
<feature type="coiled-coil region" evidence="6">
    <location>
        <begin position="615"/>
        <end position="642"/>
    </location>
</feature>
<evidence type="ECO:0000313" key="11">
    <source>
        <dbReference type="EMBL" id="CAI5758327.1"/>
    </source>
</evidence>
<evidence type="ECO:0000313" key="12">
    <source>
        <dbReference type="Proteomes" id="UP001152885"/>
    </source>
</evidence>
<dbReference type="Pfam" id="PF10405">
    <property type="entry name" value="BHD_3"/>
    <property type="match status" value="1"/>
</dbReference>
<dbReference type="InterPro" id="IPR018326">
    <property type="entry name" value="Rad4_beta-hairpin_dom1"/>
</dbReference>
<evidence type="ECO:0008006" key="13">
    <source>
        <dbReference type="Google" id="ProtNLM"/>
    </source>
</evidence>
<reference evidence="11" key="1">
    <citation type="submission" date="2022-12" db="EMBL/GenBank/DDBJ databases">
        <authorList>
            <person name="Brejova B."/>
        </authorList>
    </citation>
    <scope>NUCLEOTIDE SEQUENCE</scope>
</reference>
<dbReference type="PANTHER" id="PTHR12135:SF0">
    <property type="entry name" value="DNA REPAIR PROTEIN COMPLEMENTING XP-C CELLS"/>
    <property type="match status" value="1"/>
</dbReference>
<dbReference type="GO" id="GO:0003697">
    <property type="term" value="F:single-stranded DNA binding"/>
    <property type="evidence" value="ECO:0007669"/>
    <property type="project" value="TreeGrafter"/>
</dbReference>
<evidence type="ECO:0000256" key="6">
    <source>
        <dbReference type="SAM" id="Coils"/>
    </source>
</evidence>
<evidence type="ECO:0000256" key="5">
    <source>
        <dbReference type="ARBA" id="ARBA00023242"/>
    </source>
</evidence>
<dbReference type="Gene3D" id="3.90.260.10">
    <property type="entry name" value="Transglutaminase-like"/>
    <property type="match status" value="1"/>
</dbReference>
<feature type="compositionally biased region" description="Acidic residues" evidence="7">
    <location>
        <begin position="754"/>
        <end position="765"/>
    </location>
</feature>
<dbReference type="GO" id="GO:0005737">
    <property type="term" value="C:cytoplasm"/>
    <property type="evidence" value="ECO:0007669"/>
    <property type="project" value="TreeGrafter"/>
</dbReference>
<dbReference type="InterPro" id="IPR018327">
    <property type="entry name" value="BHD_2"/>
</dbReference>
<keyword evidence="12" id="KW-1185">Reference proteome</keyword>
<feature type="domain" description="Rad4 beta-hairpin" evidence="8">
    <location>
        <begin position="431"/>
        <end position="488"/>
    </location>
</feature>
<dbReference type="SMART" id="SM01031">
    <property type="entry name" value="BHD_2"/>
    <property type="match status" value="1"/>
</dbReference>
<evidence type="ECO:0000259" key="9">
    <source>
        <dbReference type="SMART" id="SM01031"/>
    </source>
</evidence>
<dbReference type="OrthoDB" id="300780at2759"/>
<dbReference type="Gene3D" id="3.30.60.290">
    <property type="entry name" value="Rad4, beta-hairpin domain BHD2"/>
    <property type="match status" value="1"/>
</dbReference>
<dbReference type="GO" id="GO:0003684">
    <property type="term" value="F:damaged DNA binding"/>
    <property type="evidence" value="ECO:0007669"/>
    <property type="project" value="InterPro"/>
</dbReference>
<dbReference type="Gene3D" id="2.20.20.110">
    <property type="entry name" value="Rad4, beta-hairpin domain BHD1"/>
    <property type="match status" value="1"/>
</dbReference>
<evidence type="ECO:0000256" key="1">
    <source>
        <dbReference type="ARBA" id="ARBA00004123"/>
    </source>
</evidence>
<feature type="region of interest" description="Disordered" evidence="7">
    <location>
        <begin position="668"/>
        <end position="765"/>
    </location>
</feature>
<dbReference type="SMART" id="SM01030">
    <property type="entry name" value="BHD_1"/>
    <property type="match status" value="1"/>
</dbReference>
<keyword evidence="6" id="KW-0175">Coiled coil</keyword>
<feature type="compositionally biased region" description="Basic and acidic residues" evidence="7">
    <location>
        <begin position="668"/>
        <end position="684"/>
    </location>
</feature>
<dbReference type="InterPro" id="IPR018328">
    <property type="entry name" value="Rad4_beta-hairpin_dom3"/>
</dbReference>
<dbReference type="EMBL" id="CANTUO010000002">
    <property type="protein sequence ID" value="CAI5758327.1"/>
    <property type="molecule type" value="Genomic_DNA"/>
</dbReference>
<dbReference type="GO" id="GO:0006289">
    <property type="term" value="P:nucleotide-excision repair"/>
    <property type="evidence" value="ECO:0007669"/>
    <property type="project" value="InterPro"/>
</dbReference>
<gene>
    <name evidence="11" type="ORF">CANVERA_P2841</name>
</gene>
<evidence type="ECO:0000256" key="4">
    <source>
        <dbReference type="ARBA" id="ARBA00023204"/>
    </source>
</evidence>
<feature type="compositionally biased region" description="Basic and acidic residues" evidence="7">
    <location>
        <begin position="721"/>
        <end position="734"/>
    </location>
</feature>
<feature type="compositionally biased region" description="Acidic residues" evidence="7">
    <location>
        <begin position="735"/>
        <end position="747"/>
    </location>
</feature>
<dbReference type="Pfam" id="PF03835">
    <property type="entry name" value="Rad4"/>
    <property type="match status" value="1"/>
</dbReference>
<comment type="caution">
    <text evidence="11">The sequence shown here is derived from an EMBL/GenBank/DDBJ whole genome shotgun (WGS) entry which is preliminary data.</text>
</comment>
<dbReference type="InterPro" id="IPR036985">
    <property type="entry name" value="Transglutaminase-like_sf"/>
</dbReference>